<name>A0ABQ9FEV5_TEGGR</name>
<dbReference type="Pfam" id="PF23036">
    <property type="entry name" value="TRAPPC10_1st"/>
    <property type="match status" value="1"/>
</dbReference>
<dbReference type="Pfam" id="PF12584">
    <property type="entry name" value="TRAPPC10"/>
    <property type="match status" value="1"/>
</dbReference>
<evidence type="ECO:0000256" key="2">
    <source>
        <dbReference type="ARBA" id="ARBA00022448"/>
    </source>
</evidence>
<gene>
    <name evidence="6" type="ORF">KUTeg_007182</name>
</gene>
<protein>
    <recommendedName>
        <fullName evidence="8">Trafficking protein particle complex subunit 10</fullName>
    </recommendedName>
</protein>
<reference evidence="6 7" key="1">
    <citation type="submission" date="2022-12" db="EMBL/GenBank/DDBJ databases">
        <title>Chromosome-level genome of Tegillarca granosa.</title>
        <authorList>
            <person name="Kim J."/>
        </authorList>
    </citation>
    <scope>NUCLEOTIDE SEQUENCE [LARGE SCALE GENOMIC DNA]</scope>
    <source>
        <strain evidence="6">Teg-2019</strain>
        <tissue evidence="6">Adductor muscle</tissue>
    </source>
</reference>
<dbReference type="InterPro" id="IPR045126">
    <property type="entry name" value="TRAPPC10/Trs130"/>
</dbReference>
<feature type="domain" description="TRAPPC10/Trs130 N-terminal" evidence="5">
    <location>
        <begin position="5"/>
        <end position="205"/>
    </location>
</feature>
<keyword evidence="7" id="KW-1185">Reference proteome</keyword>
<comment type="caution">
    <text evidence="6">The sequence shown here is derived from an EMBL/GenBank/DDBJ whole genome shotgun (WGS) entry which is preliminary data.</text>
</comment>
<evidence type="ECO:0000259" key="5">
    <source>
        <dbReference type="Pfam" id="PF23036"/>
    </source>
</evidence>
<organism evidence="6 7">
    <name type="scientific">Tegillarca granosa</name>
    <name type="common">Malaysian cockle</name>
    <name type="synonym">Anadara granosa</name>
    <dbReference type="NCBI Taxonomy" id="220873"/>
    <lineage>
        <taxon>Eukaryota</taxon>
        <taxon>Metazoa</taxon>
        <taxon>Spiralia</taxon>
        <taxon>Lophotrochozoa</taxon>
        <taxon>Mollusca</taxon>
        <taxon>Bivalvia</taxon>
        <taxon>Autobranchia</taxon>
        <taxon>Pteriomorphia</taxon>
        <taxon>Arcoida</taxon>
        <taxon>Arcoidea</taxon>
        <taxon>Arcidae</taxon>
        <taxon>Tegillarca</taxon>
    </lineage>
</organism>
<evidence type="ECO:0000313" key="7">
    <source>
        <dbReference type="Proteomes" id="UP001217089"/>
    </source>
</evidence>
<dbReference type="PANTHER" id="PTHR13251:SF3">
    <property type="entry name" value="TRAFFICKING PROTEIN PARTICLE COMPLEX SUBUNIT 10"/>
    <property type="match status" value="1"/>
</dbReference>
<sequence length="501" mass="57420">MFELKDLDAYKQTVKDEISEWNNALKARNIPDWLIVVVISDESKVKTKLLPRSSVIDKVKNDFCNKLPDRCIVLTEPLKQDQKSSESWKALVHRLRELLLQAFNKHLNKYEENMRSLRESRNEPNWNFVTYFLVQEELAFMFEMIGLYDDAMIQYDELDALFTQFIVTHTSGKPVSWLVNMIKDCQSWAGLSLKKPINRDKQSFVAGIEQEASLEVNLGSIILKKDVTLDLKTSAGLSVTTTTGDGSIMLTQSDDSECHIFTVKVFQDVTDKDITESSTVSCDIDVSYLWEVKCNTTIPSLDLKFTCMYQCDHDNRKREMMYHCTVPQFETQYYVNVDVTPKPENKNCIVGYLSDLSIEFRQIQNNSATQNGDQQLLYEIQADGAMWGLCGKTVGIMNLEESKHQVKLEAIPLSAGYLLLPAVKLYKSVKAVWQKQDEPETEETIEEILDEKVSQKPSQQREPFNKGEVYYGSIGKQVHVYPENVSDHIEITMDSIGQTLQ</sequence>
<keyword evidence="2" id="KW-0813">Transport</keyword>
<evidence type="ECO:0000259" key="4">
    <source>
        <dbReference type="Pfam" id="PF12584"/>
    </source>
</evidence>
<comment type="subcellular location">
    <subcellularLocation>
        <location evidence="1">Golgi apparatus</location>
    </subcellularLocation>
</comment>
<evidence type="ECO:0000313" key="6">
    <source>
        <dbReference type="EMBL" id="KAJ8315032.1"/>
    </source>
</evidence>
<dbReference type="InterPro" id="IPR056913">
    <property type="entry name" value="TRAPPC10/Trs130_N"/>
</dbReference>
<evidence type="ECO:0000256" key="1">
    <source>
        <dbReference type="ARBA" id="ARBA00004555"/>
    </source>
</evidence>
<evidence type="ECO:0008006" key="8">
    <source>
        <dbReference type="Google" id="ProtNLM"/>
    </source>
</evidence>
<proteinExistence type="predicted"/>
<accession>A0ABQ9FEV5</accession>
<dbReference type="InterPro" id="IPR022233">
    <property type="entry name" value="TRAPPC10/Trs130_C"/>
</dbReference>
<dbReference type="Proteomes" id="UP001217089">
    <property type="component" value="Unassembled WGS sequence"/>
</dbReference>
<dbReference type="PANTHER" id="PTHR13251">
    <property type="entry name" value="EPILEPSY HOLOPROSENCEPHALY CANDIDATE 1/TMEM1"/>
    <property type="match status" value="1"/>
</dbReference>
<evidence type="ECO:0000256" key="3">
    <source>
        <dbReference type="ARBA" id="ARBA00023034"/>
    </source>
</evidence>
<dbReference type="EMBL" id="JARBDR010000337">
    <property type="protein sequence ID" value="KAJ8315032.1"/>
    <property type="molecule type" value="Genomic_DNA"/>
</dbReference>
<feature type="domain" description="TRAPPC10/Trs130 C-terminal" evidence="4">
    <location>
        <begin position="344"/>
        <end position="480"/>
    </location>
</feature>
<keyword evidence="3" id="KW-0333">Golgi apparatus</keyword>